<organism evidence="6 7">
    <name type="scientific">Pyrrhoderma noxium</name>
    <dbReference type="NCBI Taxonomy" id="2282107"/>
    <lineage>
        <taxon>Eukaryota</taxon>
        <taxon>Fungi</taxon>
        <taxon>Dikarya</taxon>
        <taxon>Basidiomycota</taxon>
        <taxon>Agaricomycotina</taxon>
        <taxon>Agaricomycetes</taxon>
        <taxon>Hymenochaetales</taxon>
        <taxon>Hymenochaetaceae</taxon>
        <taxon>Pyrrhoderma</taxon>
    </lineage>
</organism>
<protein>
    <recommendedName>
        <fullName evidence="8">UbiA prenyltransferase</fullName>
    </recommendedName>
</protein>
<sequence>MKESCFNITYEENGNIADIKGIVVPMTILSVSSTPLASLSRLPHVIFWLWLTVLQCDLPNQTLNRVEDEKNKSDRPIPSGRISYEATVVLRWLILPICLAVSACYSLETMYAAIAVCALTYLYNELGIAAGNWFIRDFVIALGYVAWGAGACLIAGNNAHELNDTTRLSLIYCMAVVTTTIHAEDFKDVVGDALVGRRTLPIVAPAFARYSFPFLMIGWSIFLSMIWKLSLTITVAYIALGTLVGWRFAAYDSVKADQRSFYLYSLWITAAFSLPANLHLMSAAQ</sequence>
<dbReference type="InterPro" id="IPR050475">
    <property type="entry name" value="Prenyltransferase_related"/>
</dbReference>
<feature type="transmembrane region" description="Helical" evidence="5">
    <location>
        <begin position="229"/>
        <end position="249"/>
    </location>
</feature>
<dbReference type="Proteomes" id="UP000217199">
    <property type="component" value="Unassembled WGS sequence"/>
</dbReference>
<dbReference type="InterPro" id="IPR000537">
    <property type="entry name" value="UbiA_prenyltransferase"/>
</dbReference>
<dbReference type="EMBL" id="NBII01000002">
    <property type="protein sequence ID" value="PAV21656.1"/>
    <property type="molecule type" value="Genomic_DNA"/>
</dbReference>
<keyword evidence="2 5" id="KW-0812">Transmembrane</keyword>
<feature type="transmembrane region" description="Helical" evidence="5">
    <location>
        <begin position="82"/>
        <end position="103"/>
    </location>
</feature>
<dbReference type="GO" id="GO:0016765">
    <property type="term" value="F:transferase activity, transferring alkyl or aryl (other than methyl) groups"/>
    <property type="evidence" value="ECO:0007669"/>
    <property type="project" value="InterPro"/>
</dbReference>
<dbReference type="Gene3D" id="1.10.357.140">
    <property type="entry name" value="UbiA prenyltransferase"/>
    <property type="match status" value="1"/>
</dbReference>
<dbReference type="STRING" id="2282107.A0A286UPY7"/>
<dbReference type="OrthoDB" id="434972at2759"/>
<dbReference type="CDD" id="cd13965">
    <property type="entry name" value="PT_UbiA_3"/>
    <property type="match status" value="1"/>
</dbReference>
<feature type="transmembrane region" description="Helical" evidence="5">
    <location>
        <begin position="261"/>
        <end position="280"/>
    </location>
</feature>
<dbReference type="GO" id="GO:0016020">
    <property type="term" value="C:membrane"/>
    <property type="evidence" value="ECO:0007669"/>
    <property type="project" value="UniProtKB-SubCell"/>
</dbReference>
<dbReference type="Pfam" id="PF01040">
    <property type="entry name" value="UbiA"/>
    <property type="match status" value="1"/>
</dbReference>
<dbReference type="InterPro" id="IPR044878">
    <property type="entry name" value="UbiA_sf"/>
</dbReference>
<evidence type="ECO:0000256" key="3">
    <source>
        <dbReference type="ARBA" id="ARBA00022989"/>
    </source>
</evidence>
<evidence type="ECO:0000313" key="6">
    <source>
        <dbReference type="EMBL" id="PAV21656.1"/>
    </source>
</evidence>
<dbReference type="PANTHER" id="PTHR42723:SF1">
    <property type="entry name" value="CHLOROPHYLL SYNTHASE, CHLOROPLASTIC"/>
    <property type="match status" value="1"/>
</dbReference>
<proteinExistence type="predicted"/>
<dbReference type="AlphaFoldDB" id="A0A286UPY7"/>
<evidence type="ECO:0000256" key="5">
    <source>
        <dbReference type="SAM" id="Phobius"/>
    </source>
</evidence>
<keyword evidence="4 5" id="KW-0472">Membrane</keyword>
<reference evidence="6 7" key="1">
    <citation type="journal article" date="2017" name="Mol. Ecol.">
        <title>Comparative and population genomic landscape of Phellinus noxius: A hypervariable fungus causing root rot in trees.</title>
        <authorList>
            <person name="Chung C.L."/>
            <person name="Lee T.J."/>
            <person name="Akiba M."/>
            <person name="Lee H.H."/>
            <person name="Kuo T.H."/>
            <person name="Liu D."/>
            <person name="Ke H.M."/>
            <person name="Yokoi T."/>
            <person name="Roa M.B."/>
            <person name="Lu M.J."/>
            <person name="Chang Y.Y."/>
            <person name="Ann P.J."/>
            <person name="Tsai J.N."/>
            <person name="Chen C.Y."/>
            <person name="Tzean S.S."/>
            <person name="Ota Y."/>
            <person name="Hattori T."/>
            <person name="Sahashi N."/>
            <person name="Liou R.F."/>
            <person name="Kikuchi T."/>
            <person name="Tsai I.J."/>
        </authorList>
    </citation>
    <scope>NUCLEOTIDE SEQUENCE [LARGE SCALE GENOMIC DNA]</scope>
    <source>
        <strain evidence="6 7">FFPRI411160</strain>
    </source>
</reference>
<keyword evidence="3 5" id="KW-1133">Transmembrane helix</keyword>
<evidence type="ECO:0008006" key="8">
    <source>
        <dbReference type="Google" id="ProtNLM"/>
    </source>
</evidence>
<dbReference type="InParanoid" id="A0A286UPY7"/>
<keyword evidence="7" id="KW-1185">Reference proteome</keyword>
<comment type="caution">
    <text evidence="6">The sequence shown here is derived from an EMBL/GenBank/DDBJ whole genome shotgun (WGS) entry which is preliminary data.</text>
</comment>
<evidence type="ECO:0000256" key="1">
    <source>
        <dbReference type="ARBA" id="ARBA00004141"/>
    </source>
</evidence>
<name>A0A286UPY7_9AGAM</name>
<feature type="transmembrane region" description="Helical" evidence="5">
    <location>
        <begin position="138"/>
        <end position="156"/>
    </location>
</feature>
<evidence type="ECO:0000256" key="2">
    <source>
        <dbReference type="ARBA" id="ARBA00022692"/>
    </source>
</evidence>
<accession>A0A286UPY7</accession>
<dbReference type="PANTHER" id="PTHR42723">
    <property type="entry name" value="CHLOROPHYLL SYNTHASE"/>
    <property type="match status" value="1"/>
</dbReference>
<comment type="subcellular location">
    <subcellularLocation>
        <location evidence="1">Membrane</location>
        <topology evidence="1">Multi-pass membrane protein</topology>
    </subcellularLocation>
</comment>
<gene>
    <name evidence="6" type="ORF">PNOK_0161300</name>
</gene>
<feature type="transmembrane region" description="Helical" evidence="5">
    <location>
        <begin position="202"/>
        <end position="222"/>
    </location>
</feature>
<evidence type="ECO:0000313" key="7">
    <source>
        <dbReference type="Proteomes" id="UP000217199"/>
    </source>
</evidence>
<evidence type="ECO:0000256" key="4">
    <source>
        <dbReference type="ARBA" id="ARBA00023136"/>
    </source>
</evidence>